<dbReference type="Proteomes" id="UP000035900">
    <property type="component" value="Unassembled WGS sequence"/>
</dbReference>
<dbReference type="AlphaFoldDB" id="A0A0J7J1N9"/>
<name>A0A0J7J1N9_9FLAO</name>
<evidence type="ECO:0008006" key="3">
    <source>
        <dbReference type="Google" id="ProtNLM"/>
    </source>
</evidence>
<organism evidence="1 2">
    <name type="scientific">Chryseobacterium koreense CCUG 49689</name>
    <dbReference type="NCBI Taxonomy" id="1304281"/>
    <lineage>
        <taxon>Bacteria</taxon>
        <taxon>Pseudomonadati</taxon>
        <taxon>Bacteroidota</taxon>
        <taxon>Flavobacteriia</taxon>
        <taxon>Flavobacteriales</taxon>
        <taxon>Weeksellaceae</taxon>
        <taxon>Chryseobacterium group</taxon>
        <taxon>Chryseobacterium</taxon>
    </lineage>
</organism>
<dbReference type="PROSITE" id="PS51257">
    <property type="entry name" value="PROKAR_LIPOPROTEIN"/>
    <property type="match status" value="1"/>
</dbReference>
<dbReference type="EMBL" id="LFNG01000004">
    <property type="protein sequence ID" value="KMQ71976.1"/>
    <property type="molecule type" value="Genomic_DNA"/>
</dbReference>
<protein>
    <recommendedName>
        <fullName evidence="3">Lipoprotein</fullName>
    </recommendedName>
</protein>
<sequence>MKNLMAVLVVVFFAFLSCRNDESGMQQIDQIIHLYIDSANQDMLNPKIAGSYTNIRMNDVYGITDNAPVSFNPKKDADTINFIEYVAGAKRKLIDSTGNNKTYQSKIALILTKKVNDTNRISNDTMTINYSFSPTLFQVSKIWYNGILKFSKVDGEPNIVKITK</sequence>
<dbReference type="PATRIC" id="fig|1304281.5.peg.615"/>
<evidence type="ECO:0000313" key="2">
    <source>
        <dbReference type="Proteomes" id="UP000035900"/>
    </source>
</evidence>
<reference evidence="1 2" key="1">
    <citation type="journal article" date="2004" name="Int. J. Syst. Evol. Microbiol.">
        <title>Kaistella koreensis gen. nov., sp. nov., a novel member of the Chryseobacterium-Bergeyella-Riemerella branch.</title>
        <authorList>
            <person name="Kim M.K."/>
            <person name="Im W.T."/>
            <person name="Shin Y.K."/>
            <person name="Lim J.H."/>
            <person name="Kim S.H."/>
            <person name="Lee B.C."/>
            <person name="Park M.Y."/>
            <person name="Lee K.Y."/>
            <person name="Lee S.T."/>
        </authorList>
    </citation>
    <scope>NUCLEOTIDE SEQUENCE [LARGE SCALE GENOMIC DNA]</scope>
    <source>
        <strain evidence="1 2">CCUG 49689</strain>
    </source>
</reference>
<dbReference type="OrthoDB" id="1271311at2"/>
<comment type="caution">
    <text evidence="1">The sequence shown here is derived from an EMBL/GenBank/DDBJ whole genome shotgun (WGS) entry which is preliminary data.</text>
</comment>
<evidence type="ECO:0000313" key="1">
    <source>
        <dbReference type="EMBL" id="KMQ71976.1"/>
    </source>
</evidence>
<accession>A0A0J7J1N9</accession>
<keyword evidence="2" id="KW-1185">Reference proteome</keyword>
<dbReference type="STRING" id="1304281.ACM44_02840"/>
<proteinExistence type="predicted"/>
<gene>
    <name evidence="1" type="ORF">ACM44_02840</name>
</gene>